<dbReference type="Pfam" id="PF00535">
    <property type="entry name" value="Glycos_transf_2"/>
    <property type="match status" value="1"/>
</dbReference>
<evidence type="ECO:0000259" key="4">
    <source>
        <dbReference type="Pfam" id="PF00535"/>
    </source>
</evidence>
<dbReference type="EMBL" id="JAMOIM010000012">
    <property type="protein sequence ID" value="MCW6509962.1"/>
    <property type="molecule type" value="Genomic_DNA"/>
</dbReference>
<evidence type="ECO:0000256" key="1">
    <source>
        <dbReference type="ARBA" id="ARBA00006739"/>
    </source>
</evidence>
<proteinExistence type="inferred from homology"/>
<dbReference type="PANTHER" id="PTHR43179">
    <property type="entry name" value="RHAMNOSYLTRANSFERASE WBBL"/>
    <property type="match status" value="1"/>
</dbReference>
<comment type="similarity">
    <text evidence="1">Belongs to the glycosyltransferase 2 family.</text>
</comment>
<keyword evidence="6" id="KW-1185">Reference proteome</keyword>
<accession>A0AA42CP14</accession>
<sequence length="304" mass="33777">MADGNTLGAIDRVGDAASQDAPAISVIIPHYDDLLNLGVCLAALRSQTMAPDRFEVIVADNNSRCDRSQLEAVCRDVHLINAPIQGAAEARNAGVRAAKAPRLAFLDSDCRPDPAWLAAGLAALDHHALVGGRVDVSVANREAVTPAEAFEQVFAFNNERYIREEKFSVTANLFTTRAVFEDVGGFRTGVAEDYDWGRRAAAKGYVWHYAADAVVEHPARRDWQELTRKWKRLTSEGFALAAEAKGGRRRWIIRSWLMLLSLPLAALQAARSPRVAQPQDRWKALAVLIRLRWWRFIEAHRVAF</sequence>
<comment type="caution">
    <text evidence="5">The sequence shown here is derived from an EMBL/GenBank/DDBJ whole genome shotgun (WGS) entry which is preliminary data.</text>
</comment>
<evidence type="ECO:0000313" key="5">
    <source>
        <dbReference type="EMBL" id="MCW6509962.1"/>
    </source>
</evidence>
<evidence type="ECO:0000313" key="6">
    <source>
        <dbReference type="Proteomes" id="UP001165667"/>
    </source>
</evidence>
<keyword evidence="3 5" id="KW-0808">Transferase</keyword>
<feature type="domain" description="Glycosyltransferase 2-like" evidence="4">
    <location>
        <begin position="25"/>
        <end position="174"/>
    </location>
</feature>
<dbReference type="SUPFAM" id="SSF53448">
    <property type="entry name" value="Nucleotide-diphospho-sugar transferases"/>
    <property type="match status" value="1"/>
</dbReference>
<dbReference type="RefSeq" id="WP_282586332.1">
    <property type="nucleotide sequence ID" value="NZ_JAMOIM010000012.1"/>
</dbReference>
<keyword evidence="2 5" id="KW-0328">Glycosyltransferase</keyword>
<dbReference type="EC" id="2.4.-.-" evidence="5"/>
<organism evidence="5 6">
    <name type="scientific">Lichenifustis flavocetrariae</name>
    <dbReference type="NCBI Taxonomy" id="2949735"/>
    <lineage>
        <taxon>Bacteria</taxon>
        <taxon>Pseudomonadati</taxon>
        <taxon>Pseudomonadota</taxon>
        <taxon>Alphaproteobacteria</taxon>
        <taxon>Hyphomicrobiales</taxon>
        <taxon>Lichenihabitantaceae</taxon>
        <taxon>Lichenifustis</taxon>
    </lineage>
</organism>
<dbReference type="AlphaFoldDB" id="A0AA42CP14"/>
<gene>
    <name evidence="5" type="ORF">M8523_18235</name>
</gene>
<dbReference type="PANTHER" id="PTHR43179:SF12">
    <property type="entry name" value="GALACTOFURANOSYLTRANSFERASE GLFT2"/>
    <property type="match status" value="1"/>
</dbReference>
<dbReference type="InterPro" id="IPR001173">
    <property type="entry name" value="Glyco_trans_2-like"/>
</dbReference>
<dbReference type="Gene3D" id="3.90.550.10">
    <property type="entry name" value="Spore Coat Polysaccharide Biosynthesis Protein SpsA, Chain A"/>
    <property type="match status" value="1"/>
</dbReference>
<dbReference type="CDD" id="cd00761">
    <property type="entry name" value="Glyco_tranf_GTA_type"/>
    <property type="match status" value="1"/>
</dbReference>
<protein>
    <submittedName>
        <fullName evidence="5">Glycosyltransferase</fullName>
        <ecNumber evidence="5">2.4.-.-</ecNumber>
    </submittedName>
</protein>
<evidence type="ECO:0000256" key="3">
    <source>
        <dbReference type="ARBA" id="ARBA00022679"/>
    </source>
</evidence>
<evidence type="ECO:0000256" key="2">
    <source>
        <dbReference type="ARBA" id="ARBA00022676"/>
    </source>
</evidence>
<name>A0AA42CP14_9HYPH</name>
<reference evidence="5" key="1">
    <citation type="submission" date="2022-05" db="EMBL/GenBank/DDBJ databases">
        <authorList>
            <person name="Pankratov T."/>
        </authorList>
    </citation>
    <scope>NUCLEOTIDE SEQUENCE</scope>
    <source>
        <strain evidence="5">BP6-180914</strain>
    </source>
</reference>
<dbReference type="InterPro" id="IPR029044">
    <property type="entry name" value="Nucleotide-diphossugar_trans"/>
</dbReference>
<dbReference type="GO" id="GO:0016757">
    <property type="term" value="F:glycosyltransferase activity"/>
    <property type="evidence" value="ECO:0007669"/>
    <property type="project" value="UniProtKB-KW"/>
</dbReference>
<dbReference type="Proteomes" id="UP001165667">
    <property type="component" value="Unassembled WGS sequence"/>
</dbReference>